<dbReference type="EMBL" id="JAOQKC010000006">
    <property type="protein sequence ID" value="MCU6696541.1"/>
    <property type="molecule type" value="Genomic_DNA"/>
</dbReference>
<comment type="caution">
    <text evidence="1">The sequence shown here is derived from an EMBL/GenBank/DDBJ whole genome shotgun (WGS) entry which is preliminary data.</text>
</comment>
<dbReference type="Proteomes" id="UP001652461">
    <property type="component" value="Unassembled WGS sequence"/>
</dbReference>
<organism evidence="1 2">
    <name type="scientific">Laedolimicola ammoniilytica</name>
    <dbReference type="NCBI Taxonomy" id="2981771"/>
    <lineage>
        <taxon>Bacteria</taxon>
        <taxon>Bacillati</taxon>
        <taxon>Bacillota</taxon>
        <taxon>Clostridia</taxon>
        <taxon>Lachnospirales</taxon>
        <taxon>Lachnospiraceae</taxon>
        <taxon>Laedolimicola</taxon>
    </lineage>
</organism>
<proteinExistence type="predicted"/>
<evidence type="ECO:0000313" key="1">
    <source>
        <dbReference type="EMBL" id="MCU6696541.1"/>
    </source>
</evidence>
<keyword evidence="2" id="KW-1185">Reference proteome</keyword>
<name>A0ABT2RW52_9FIRM</name>
<reference evidence="1 2" key="1">
    <citation type="journal article" date="2021" name="ISME Commun">
        <title>Automated analysis of genomic sequences facilitates high-throughput and comprehensive description of bacteria.</title>
        <authorList>
            <person name="Hitch T.C.A."/>
        </authorList>
    </citation>
    <scope>NUCLEOTIDE SEQUENCE [LARGE SCALE GENOMIC DNA]</scope>
    <source>
        <strain evidence="1 2">Sanger_04</strain>
    </source>
</reference>
<evidence type="ECO:0000313" key="2">
    <source>
        <dbReference type="Proteomes" id="UP001652461"/>
    </source>
</evidence>
<protein>
    <submittedName>
        <fullName evidence="1">Uncharacterized protein</fullName>
    </submittedName>
</protein>
<gene>
    <name evidence="1" type="ORF">OCV63_06460</name>
</gene>
<dbReference type="RefSeq" id="WP_158362929.1">
    <property type="nucleotide sequence ID" value="NZ_JAOQKC010000006.1"/>
</dbReference>
<sequence length="241" mass="28022">MIVLVTGTLVPGENVFALQLVDRDKRIGEYAESLKKLMAAKSVDKVVFCENSGDEQAVEKLREQLYDGKPENKLEILSFQGDGDKVAKYGKGYGEGEVIKYALHNSRFLKNEKEFIKLTGRVTVENLDEIIEKMKKGILYFNPVKIYGKDKQTDTKFYKIPIKVYETYFLELYMQVRDKDGIYIEHLFWKCLKENRLAFRNTPEYPRFQGTSGSIGISYGTTEWKYQIKNILCKLKLYKNQ</sequence>
<accession>A0ABT2RW52</accession>